<reference evidence="1 2" key="1">
    <citation type="submission" date="2012-12" db="EMBL/GenBank/DDBJ databases">
        <authorList>
            <person name="Sencilo A."/>
            <person name="Jacobs-Sera D."/>
            <person name="Russell D.A."/>
            <person name="Ko C."/>
            <person name="Atanasova N."/>
            <person name="Osterlund E."/>
            <person name="Oksanen H.M."/>
            <person name="Bamford D.H."/>
            <person name="Hatfull G.F."/>
            <person name="Roine E."/>
            <person name="Hendrix R.W."/>
        </authorList>
    </citation>
    <scope>NUCLEOTIDE SEQUENCE [LARGE SCALE GENOMIC DNA]</scope>
</reference>
<dbReference type="Proteomes" id="UP000203112">
    <property type="component" value="Segment"/>
</dbReference>
<dbReference type="KEGG" id="vg:16194269"/>
<evidence type="ECO:0000313" key="1">
    <source>
        <dbReference type="EMBL" id="AGM11200.1"/>
    </source>
</evidence>
<keyword evidence="2" id="KW-1185">Reference proteome</keyword>
<dbReference type="EMBL" id="KC292024">
    <property type="protein sequence ID" value="AGM11200.1"/>
    <property type="molecule type" value="Genomic_DNA"/>
</dbReference>
<organism evidence="1 2">
    <name type="scientific">Haloarcula hispanica tailed virus 2</name>
    <dbReference type="NCBI Taxonomy" id="1273751"/>
    <lineage>
        <taxon>Viruses</taxon>
        <taxon>Duplodnaviria</taxon>
        <taxon>Heunggongvirae</taxon>
        <taxon>Uroviricota</taxon>
        <taxon>Caudoviricetes</taxon>
        <taxon>Saparoviridae</taxon>
        <taxon>Halohivirus</taxon>
        <taxon>Halohivirus suolae</taxon>
        <taxon>Halohivirus HHTV2</taxon>
    </lineage>
</organism>
<sequence length="93" mass="10668">MTDQNHVHITKDEEYEAVFKEMAKDGARSERQREVEAAFGQSLPALLRELRDNTDSKSAMLRRINNTLEANGVQTKLSRGTLYNWLDNVVDDD</sequence>
<accession>R4T8J1</accession>
<dbReference type="GeneID" id="16194269"/>
<gene>
    <name evidence="1" type="primary">35</name>
    <name evidence="1" type="ORF">HHTV2_35</name>
</gene>
<evidence type="ECO:0000313" key="2">
    <source>
        <dbReference type="Proteomes" id="UP000203112"/>
    </source>
</evidence>
<name>R4T8J1_9CAUD</name>
<protein>
    <submittedName>
        <fullName evidence="1">Uncharacterized protein</fullName>
    </submittedName>
</protein>
<proteinExistence type="predicted"/>
<dbReference type="RefSeq" id="YP_008060344.1">
    <property type="nucleotide sequence ID" value="NC_021340.1"/>
</dbReference>